<dbReference type="SUPFAM" id="SSF53850">
    <property type="entry name" value="Periplasmic binding protein-like II"/>
    <property type="match status" value="1"/>
</dbReference>
<protein>
    <submittedName>
        <fullName evidence="6">LysR family transcriptional regulator</fullName>
    </submittedName>
</protein>
<evidence type="ECO:0000259" key="5">
    <source>
        <dbReference type="PROSITE" id="PS50931"/>
    </source>
</evidence>
<dbReference type="PRINTS" id="PR00039">
    <property type="entry name" value="HTHLYSR"/>
</dbReference>
<reference evidence="7" key="1">
    <citation type="journal article" date="2019" name="Int. J. Syst. Evol. Microbiol.">
        <title>The Global Catalogue of Microorganisms (GCM) 10K type strain sequencing project: providing services to taxonomists for standard genome sequencing and annotation.</title>
        <authorList>
            <consortium name="The Broad Institute Genomics Platform"/>
            <consortium name="The Broad Institute Genome Sequencing Center for Infectious Disease"/>
            <person name="Wu L."/>
            <person name="Ma J."/>
        </authorList>
    </citation>
    <scope>NUCLEOTIDE SEQUENCE [LARGE SCALE GENOMIC DNA]</scope>
    <source>
        <strain evidence="7">KCTC 12861</strain>
    </source>
</reference>
<evidence type="ECO:0000256" key="4">
    <source>
        <dbReference type="ARBA" id="ARBA00023163"/>
    </source>
</evidence>
<dbReference type="PANTHER" id="PTHR30537">
    <property type="entry name" value="HTH-TYPE TRANSCRIPTIONAL REGULATOR"/>
    <property type="match status" value="1"/>
</dbReference>
<dbReference type="SUPFAM" id="SSF46785">
    <property type="entry name" value="Winged helix' DNA-binding domain"/>
    <property type="match status" value="1"/>
</dbReference>
<comment type="caution">
    <text evidence="6">The sequence shown here is derived from an EMBL/GenBank/DDBJ whole genome shotgun (WGS) entry which is preliminary data.</text>
</comment>
<name>A0ABQ3EHZ2_9HYPH</name>
<comment type="similarity">
    <text evidence="1">Belongs to the LysR transcriptional regulatory family.</text>
</comment>
<evidence type="ECO:0000256" key="1">
    <source>
        <dbReference type="ARBA" id="ARBA00009437"/>
    </source>
</evidence>
<evidence type="ECO:0000256" key="3">
    <source>
        <dbReference type="ARBA" id="ARBA00023125"/>
    </source>
</evidence>
<keyword evidence="7" id="KW-1185">Reference proteome</keyword>
<evidence type="ECO:0000256" key="2">
    <source>
        <dbReference type="ARBA" id="ARBA00023015"/>
    </source>
</evidence>
<dbReference type="Pfam" id="PF00126">
    <property type="entry name" value="HTH_1"/>
    <property type="match status" value="1"/>
</dbReference>
<dbReference type="InterPro" id="IPR005119">
    <property type="entry name" value="LysR_subst-bd"/>
</dbReference>
<feature type="domain" description="HTH lysR-type" evidence="5">
    <location>
        <begin position="8"/>
        <end position="65"/>
    </location>
</feature>
<dbReference type="InterPro" id="IPR058163">
    <property type="entry name" value="LysR-type_TF_proteobact-type"/>
</dbReference>
<accession>A0ABQ3EHZ2</accession>
<dbReference type="InterPro" id="IPR036388">
    <property type="entry name" value="WH-like_DNA-bd_sf"/>
</dbReference>
<dbReference type="PROSITE" id="PS50931">
    <property type="entry name" value="HTH_LYSR"/>
    <property type="match status" value="1"/>
</dbReference>
<keyword evidence="4" id="KW-0804">Transcription</keyword>
<dbReference type="Proteomes" id="UP000637980">
    <property type="component" value="Unassembled WGS sequence"/>
</dbReference>
<proteinExistence type="inferred from homology"/>
<evidence type="ECO:0000313" key="6">
    <source>
        <dbReference type="EMBL" id="GHB40249.1"/>
    </source>
</evidence>
<evidence type="ECO:0000313" key="7">
    <source>
        <dbReference type="Proteomes" id="UP000637980"/>
    </source>
</evidence>
<organism evidence="6 7">
    <name type="scientific">Pseudovibrio japonicus</name>
    <dbReference type="NCBI Taxonomy" id="366534"/>
    <lineage>
        <taxon>Bacteria</taxon>
        <taxon>Pseudomonadati</taxon>
        <taxon>Pseudomonadota</taxon>
        <taxon>Alphaproteobacteria</taxon>
        <taxon>Hyphomicrobiales</taxon>
        <taxon>Stappiaceae</taxon>
        <taxon>Pseudovibrio</taxon>
    </lineage>
</organism>
<dbReference type="InterPro" id="IPR036390">
    <property type="entry name" value="WH_DNA-bd_sf"/>
</dbReference>
<dbReference type="EMBL" id="BMXE01000006">
    <property type="protein sequence ID" value="GHB40249.1"/>
    <property type="molecule type" value="Genomic_DNA"/>
</dbReference>
<dbReference type="Pfam" id="PF03466">
    <property type="entry name" value="LysR_substrate"/>
    <property type="match status" value="1"/>
</dbReference>
<gene>
    <name evidence="6" type="ORF">GCM10007094_31950</name>
</gene>
<keyword evidence="3" id="KW-0238">DNA-binding</keyword>
<dbReference type="Gene3D" id="1.10.10.10">
    <property type="entry name" value="Winged helix-like DNA-binding domain superfamily/Winged helix DNA-binding domain"/>
    <property type="match status" value="1"/>
</dbReference>
<dbReference type="InterPro" id="IPR000847">
    <property type="entry name" value="LysR_HTH_N"/>
</dbReference>
<dbReference type="PANTHER" id="PTHR30537:SF3">
    <property type="entry name" value="TRANSCRIPTIONAL REGULATORY PROTEIN"/>
    <property type="match status" value="1"/>
</dbReference>
<keyword evidence="2" id="KW-0805">Transcription regulation</keyword>
<sequence length="316" mass="34616">MNWQAISFDWNQVRAFHATALEGSFSAAARALDTTQPTISRQISALEASLSVTLVDRTVKGQTLTPAGQELLAHVRSMSEAATLLSMAADRQSQDITGEVVLTATDLMAAAFLPVILSKLRSQAPGITIRINESNGIQDLMLREADIAIRHARPDQSDLIATHVGDLRANLYASSDYLTRVGRPRTKEDVADYDFVGIPDPERLIAPMNNMGIPLRSANFVMQPCSSMVTWEMVKSGHGISMLPAVLGEVETSVEKVLVDLPSMEFPIWLVTHRELQTSPRIRTVFDLLANYLGKIADARIEDASSLSSLLYNELP</sequence>
<dbReference type="Gene3D" id="3.40.190.290">
    <property type="match status" value="1"/>
</dbReference>